<accession>M3K4A0</accession>
<feature type="non-terminal residue" evidence="1">
    <location>
        <position position="1"/>
    </location>
</feature>
<dbReference type="Proteomes" id="UP000011777">
    <property type="component" value="Unassembled WGS sequence"/>
</dbReference>
<name>M3K4A0_CANMX</name>
<dbReference type="OrthoDB" id="4027637at2759"/>
<dbReference type="SUPFAM" id="SSF52058">
    <property type="entry name" value="L domain-like"/>
    <property type="match status" value="1"/>
</dbReference>
<comment type="caution">
    <text evidence="1">The sequence shown here is derived from an EMBL/GenBank/DDBJ whole genome shotgun (WGS) entry which is preliminary data.</text>
</comment>
<dbReference type="AlphaFoldDB" id="M3K4A0"/>
<evidence type="ECO:0000313" key="2">
    <source>
        <dbReference type="Proteomes" id="UP000011777"/>
    </source>
</evidence>
<sequence>EYEAIRKKLDQLNIYGFKFEFPDGSFNPEFVGTFPKKLRCLDFETDELLGYYPVLKQFQFLESLTLWKANLDILQCLPPSLSTMHISDFYVDRDLDPTDPMLPCMKRFIASIVHYEENYTLEPVFRQMPNLQQFLAPETDIPDFADLHIPTSLKYLFLSELMTFDNLTQYENLCRLGLFNCEFPVEAFKDANMFPNMVEFVFCDITEHYITVNHLIFPKNLKILELNGNIIIERWTLPKSLRRLELTGIDIGEDFEFNFPSGIHRLEINDTQLQGIINVTFPTELRILRIIDNEHLQIIGGTNINYLEKLYHVEISGNRKLDMDDSDESDVSDESD</sequence>
<dbReference type="HOGENOM" id="CLU_926058_0_0_1"/>
<dbReference type="Gene3D" id="3.80.10.10">
    <property type="entry name" value="Ribonuclease Inhibitor"/>
    <property type="match status" value="1"/>
</dbReference>
<dbReference type="InterPro" id="IPR032675">
    <property type="entry name" value="LRR_dom_sf"/>
</dbReference>
<protein>
    <submittedName>
        <fullName evidence="1">Uncharacterized protein</fullName>
    </submittedName>
</protein>
<reference evidence="1 2" key="1">
    <citation type="submission" date="2013-02" db="EMBL/GenBank/DDBJ databases">
        <title>Genome sequence of Candida maltosa Xu316, a potential industrial strain for xylitol and ethanol production.</title>
        <authorList>
            <person name="Yu J."/>
            <person name="Wang Q."/>
            <person name="Geng X."/>
            <person name="Bao W."/>
            <person name="He P."/>
            <person name="Cai J."/>
        </authorList>
    </citation>
    <scope>NUCLEOTIDE SEQUENCE [LARGE SCALE GENOMIC DNA]</scope>
    <source>
        <strain evidence="2">Xu316</strain>
    </source>
</reference>
<keyword evidence="2" id="KW-1185">Reference proteome</keyword>
<dbReference type="EMBL" id="AOGT01000594">
    <property type="protein sequence ID" value="EMG49569.1"/>
    <property type="molecule type" value="Genomic_DNA"/>
</dbReference>
<organism evidence="1 2">
    <name type="scientific">Candida maltosa (strain Xu316)</name>
    <name type="common">Yeast</name>
    <dbReference type="NCBI Taxonomy" id="1245528"/>
    <lineage>
        <taxon>Eukaryota</taxon>
        <taxon>Fungi</taxon>
        <taxon>Dikarya</taxon>
        <taxon>Ascomycota</taxon>
        <taxon>Saccharomycotina</taxon>
        <taxon>Pichiomycetes</taxon>
        <taxon>Debaryomycetaceae</taxon>
        <taxon>Candida/Lodderomyces clade</taxon>
        <taxon>Candida</taxon>
    </lineage>
</organism>
<gene>
    <name evidence="1" type="ORF">G210_5631</name>
</gene>
<proteinExistence type="predicted"/>
<evidence type="ECO:0000313" key="1">
    <source>
        <dbReference type="EMBL" id="EMG49569.1"/>
    </source>
</evidence>